<evidence type="ECO:0000313" key="1">
    <source>
        <dbReference type="EMBL" id="MPN36938.1"/>
    </source>
</evidence>
<organism evidence="1">
    <name type="scientific">bioreactor metagenome</name>
    <dbReference type="NCBI Taxonomy" id="1076179"/>
    <lineage>
        <taxon>unclassified sequences</taxon>
        <taxon>metagenomes</taxon>
        <taxon>ecological metagenomes</taxon>
    </lineage>
</organism>
<sequence>MLGRAGQFKFLGQTGIAFPSCDNLFFGWLFIKADENGGEMSVRSRNAYALRGDGRTGNRNDNAVLYSAPYLHRFAFALFFFASDIRDYVVDYFRPVGKGLPGSGNSLICGDSDLIRRKRQKRAEHRHIALYGAVRLYTDKAVFCA</sequence>
<reference evidence="1" key="1">
    <citation type="submission" date="2019-08" db="EMBL/GenBank/DDBJ databases">
        <authorList>
            <person name="Kucharzyk K."/>
            <person name="Murdoch R.W."/>
            <person name="Higgins S."/>
            <person name="Loffler F."/>
        </authorList>
    </citation>
    <scope>NUCLEOTIDE SEQUENCE</scope>
</reference>
<comment type="caution">
    <text evidence="1">The sequence shown here is derived from an EMBL/GenBank/DDBJ whole genome shotgun (WGS) entry which is preliminary data.</text>
</comment>
<dbReference type="AlphaFoldDB" id="A0A645HD27"/>
<dbReference type="EMBL" id="VSSQ01091361">
    <property type="protein sequence ID" value="MPN36938.1"/>
    <property type="molecule type" value="Genomic_DNA"/>
</dbReference>
<protein>
    <submittedName>
        <fullName evidence="1">Uncharacterized protein</fullName>
    </submittedName>
</protein>
<proteinExistence type="predicted"/>
<accession>A0A645HD27</accession>
<name>A0A645HD27_9ZZZZ</name>
<gene>
    <name evidence="1" type="ORF">SDC9_184450</name>
</gene>